<keyword evidence="1" id="KW-0472">Membrane</keyword>
<feature type="transmembrane region" description="Helical" evidence="1">
    <location>
        <begin position="99"/>
        <end position="120"/>
    </location>
</feature>
<dbReference type="Proteomes" id="UP001501727">
    <property type="component" value="Unassembled WGS sequence"/>
</dbReference>
<keyword evidence="1" id="KW-0812">Transmembrane</keyword>
<gene>
    <name evidence="2" type="ORF">GCM10022229_19500</name>
</gene>
<evidence type="ECO:0000313" key="2">
    <source>
        <dbReference type="EMBL" id="GAA3925548.1"/>
    </source>
</evidence>
<proteinExistence type="predicted"/>
<evidence type="ECO:0000313" key="3">
    <source>
        <dbReference type="Proteomes" id="UP001501727"/>
    </source>
</evidence>
<keyword evidence="1" id="KW-1133">Transmembrane helix</keyword>
<dbReference type="RefSeq" id="WP_344759802.1">
    <property type="nucleotide sequence ID" value="NZ_BAAAZU010000010.1"/>
</dbReference>
<evidence type="ECO:0008006" key="4">
    <source>
        <dbReference type="Google" id="ProtNLM"/>
    </source>
</evidence>
<organism evidence="2 3">
    <name type="scientific">Luteimonas lutimaris</name>
    <dbReference type="NCBI Taxonomy" id="698645"/>
    <lineage>
        <taxon>Bacteria</taxon>
        <taxon>Pseudomonadati</taxon>
        <taxon>Pseudomonadota</taxon>
        <taxon>Gammaproteobacteria</taxon>
        <taxon>Lysobacterales</taxon>
        <taxon>Lysobacteraceae</taxon>
        <taxon>Luteimonas</taxon>
    </lineage>
</organism>
<feature type="transmembrane region" description="Helical" evidence="1">
    <location>
        <begin position="156"/>
        <end position="176"/>
    </location>
</feature>
<feature type="transmembrane region" description="Helical" evidence="1">
    <location>
        <begin position="23"/>
        <end position="40"/>
    </location>
</feature>
<reference evidence="3" key="1">
    <citation type="journal article" date="2019" name="Int. J. Syst. Evol. Microbiol.">
        <title>The Global Catalogue of Microorganisms (GCM) 10K type strain sequencing project: providing services to taxonomists for standard genome sequencing and annotation.</title>
        <authorList>
            <consortium name="The Broad Institute Genomics Platform"/>
            <consortium name="The Broad Institute Genome Sequencing Center for Infectious Disease"/>
            <person name="Wu L."/>
            <person name="Ma J."/>
        </authorList>
    </citation>
    <scope>NUCLEOTIDE SEQUENCE [LARGE SCALE GENOMIC DNA]</scope>
    <source>
        <strain evidence="3">JCM 16916</strain>
    </source>
</reference>
<comment type="caution">
    <text evidence="2">The sequence shown here is derived from an EMBL/GenBank/DDBJ whole genome shotgun (WGS) entry which is preliminary data.</text>
</comment>
<dbReference type="EMBL" id="BAAAZU010000010">
    <property type="protein sequence ID" value="GAA3925548.1"/>
    <property type="molecule type" value="Genomic_DNA"/>
</dbReference>
<protein>
    <recommendedName>
        <fullName evidence="4">ABC transporter permease</fullName>
    </recommendedName>
</protein>
<evidence type="ECO:0000256" key="1">
    <source>
        <dbReference type="SAM" id="Phobius"/>
    </source>
</evidence>
<feature type="transmembrane region" description="Helical" evidence="1">
    <location>
        <begin position="46"/>
        <end position="70"/>
    </location>
</feature>
<name>A0ABP7MMC2_9GAMM</name>
<keyword evidence="3" id="KW-1185">Reference proteome</keyword>
<feature type="transmembrane region" description="Helical" evidence="1">
    <location>
        <begin position="126"/>
        <end position="149"/>
    </location>
</feature>
<feature type="transmembrane region" description="Helical" evidence="1">
    <location>
        <begin position="196"/>
        <end position="217"/>
    </location>
</feature>
<accession>A0ABP7MMC2</accession>
<sequence length="225" mass="24353">MTLNTPVIRLLVAKDWQLFQKQLAFYVLAGIVALCFLGLAKPWAFYVGSLMLLIVMVSAACFSISTSLMVERKEQTLAFVMSLPVSPLDFTVSKLAGNALTFAVPFVVLLGGTLAVVLFTPLPDGLFVYALLIFAYLLFAYAVSLAVAMSVESEGWATFAMIGSMVLINPYIMALTQVPDISERVSVDALVWTTPAVAILATLVVLSLAVLGLTGWFHARKPAFY</sequence>